<dbReference type="InterPro" id="IPR016032">
    <property type="entry name" value="Sig_transdc_resp-reg_C-effctor"/>
</dbReference>
<evidence type="ECO:0000259" key="9">
    <source>
        <dbReference type="PROSITE" id="PS51755"/>
    </source>
</evidence>
<dbReference type="CDD" id="cd00383">
    <property type="entry name" value="trans_reg_C"/>
    <property type="match status" value="1"/>
</dbReference>
<reference evidence="10 11" key="2">
    <citation type="journal article" date="2010" name="Stand. Genomic Sci.">
        <title>Complete genome sequence of Sulfurospirillum deleyianum type strain (5175).</title>
        <authorList>
            <person name="Sikorski J."/>
            <person name="Lapidus A."/>
            <person name="Copeland A."/>
            <person name="Glavina Del Rio T."/>
            <person name="Nolan M."/>
            <person name="Lucas S."/>
            <person name="Chen F."/>
            <person name="Tice H."/>
            <person name="Cheng J.F."/>
            <person name="Saunders E."/>
            <person name="Bruce D."/>
            <person name="Goodwin L."/>
            <person name="Pitluck S."/>
            <person name="Ovchinnikova G."/>
            <person name="Pati A."/>
            <person name="Ivanova N."/>
            <person name="Mavromatis K."/>
            <person name="Chen A."/>
            <person name="Palaniappan K."/>
            <person name="Chain P."/>
            <person name="Land M."/>
            <person name="Hauser L."/>
            <person name="Chang Y.J."/>
            <person name="Jeffries C.D."/>
            <person name="Brettin T."/>
            <person name="Detter J.C."/>
            <person name="Han C."/>
            <person name="Rohde M."/>
            <person name="Lang E."/>
            <person name="Spring S."/>
            <person name="Goker M."/>
            <person name="Bristow J."/>
            <person name="Eisen J.A."/>
            <person name="Markowitz V."/>
            <person name="Hugenholtz P."/>
            <person name="Kyrpides N.C."/>
            <person name="Klenk H.P."/>
        </authorList>
    </citation>
    <scope>NUCLEOTIDE SEQUENCE [LARGE SCALE GENOMIC DNA]</scope>
    <source>
        <strain evidence="11">ATCC 51133 / DSM 6946 / 5175</strain>
    </source>
</reference>
<dbReference type="Proteomes" id="UP000002222">
    <property type="component" value="Chromosome"/>
</dbReference>
<evidence type="ECO:0000259" key="8">
    <source>
        <dbReference type="PROSITE" id="PS50110"/>
    </source>
</evidence>
<keyword evidence="4 7" id="KW-0238">DNA-binding</keyword>
<evidence type="ECO:0000256" key="4">
    <source>
        <dbReference type="ARBA" id="ARBA00023125"/>
    </source>
</evidence>
<dbReference type="GO" id="GO:0000976">
    <property type="term" value="F:transcription cis-regulatory region binding"/>
    <property type="evidence" value="ECO:0007669"/>
    <property type="project" value="TreeGrafter"/>
</dbReference>
<dbReference type="STRING" id="525898.Sdel_1443"/>
<feature type="domain" description="Response regulatory" evidence="8">
    <location>
        <begin position="14"/>
        <end position="128"/>
    </location>
</feature>
<dbReference type="InterPro" id="IPR011006">
    <property type="entry name" value="CheY-like_superfamily"/>
</dbReference>
<dbReference type="CDD" id="cd00156">
    <property type="entry name" value="REC"/>
    <property type="match status" value="1"/>
</dbReference>
<evidence type="ECO:0000256" key="7">
    <source>
        <dbReference type="PROSITE-ProRule" id="PRU01091"/>
    </source>
</evidence>
<keyword evidence="2" id="KW-0902">Two-component regulatory system</keyword>
<dbReference type="EMBL" id="CP001816">
    <property type="protein sequence ID" value="ACZ12461.1"/>
    <property type="molecule type" value="Genomic_DNA"/>
</dbReference>
<dbReference type="InterPro" id="IPR036388">
    <property type="entry name" value="WH-like_DNA-bd_sf"/>
</dbReference>
<dbReference type="HOGENOM" id="CLU_000445_30_3_7"/>
<organism evidence="10 11">
    <name type="scientific">Sulfurospirillum deleyianum (strain ATCC 51133 / DSM 6946 / 5175)</name>
    <dbReference type="NCBI Taxonomy" id="525898"/>
    <lineage>
        <taxon>Bacteria</taxon>
        <taxon>Pseudomonadati</taxon>
        <taxon>Campylobacterota</taxon>
        <taxon>Epsilonproteobacteria</taxon>
        <taxon>Campylobacterales</taxon>
        <taxon>Sulfurospirillaceae</taxon>
        <taxon>Sulfurospirillum</taxon>
    </lineage>
</organism>
<dbReference type="AlphaFoldDB" id="D1B2Z1"/>
<feature type="domain" description="OmpR/PhoB-type" evidence="9">
    <location>
        <begin position="133"/>
        <end position="227"/>
    </location>
</feature>
<feature type="modified residue" description="4-aspartylphosphate" evidence="6">
    <location>
        <position position="63"/>
    </location>
</feature>
<keyword evidence="5" id="KW-0804">Transcription</keyword>
<accession>D1B2Z1</accession>
<dbReference type="InterPro" id="IPR001867">
    <property type="entry name" value="OmpR/PhoB-type_DNA-bd"/>
</dbReference>
<evidence type="ECO:0000256" key="3">
    <source>
        <dbReference type="ARBA" id="ARBA00023015"/>
    </source>
</evidence>
<dbReference type="Pfam" id="PF00072">
    <property type="entry name" value="Response_reg"/>
    <property type="match status" value="1"/>
</dbReference>
<dbReference type="PROSITE" id="PS50110">
    <property type="entry name" value="RESPONSE_REGULATORY"/>
    <property type="match status" value="1"/>
</dbReference>
<dbReference type="PROSITE" id="PS51755">
    <property type="entry name" value="OMPR_PHOB"/>
    <property type="match status" value="1"/>
</dbReference>
<dbReference type="RefSeq" id="WP_012857212.1">
    <property type="nucleotide sequence ID" value="NC_013512.1"/>
</dbReference>
<dbReference type="PANTHER" id="PTHR48111">
    <property type="entry name" value="REGULATOR OF RPOS"/>
    <property type="match status" value="1"/>
</dbReference>
<dbReference type="OrthoDB" id="9786548at2"/>
<dbReference type="GO" id="GO:0000156">
    <property type="term" value="F:phosphorelay response regulator activity"/>
    <property type="evidence" value="ECO:0007669"/>
    <property type="project" value="TreeGrafter"/>
</dbReference>
<reference evidence="11" key="1">
    <citation type="submission" date="2009-11" db="EMBL/GenBank/DDBJ databases">
        <title>The complete genome of Sulfurospirillum deleyianum DSM 6946.</title>
        <authorList>
            <consortium name="US DOE Joint Genome Institute (JGI-PGF)"/>
            <person name="Lucas S."/>
            <person name="Copeland A."/>
            <person name="Lapidus A."/>
            <person name="Glavina del Rio T."/>
            <person name="Dalin E."/>
            <person name="Tice H."/>
            <person name="Bruce D."/>
            <person name="Goodwin L."/>
            <person name="Pitluck S."/>
            <person name="Kyrpides N."/>
            <person name="Mavromatis K."/>
            <person name="Ivanova N."/>
            <person name="Ovchinnikova G."/>
            <person name="Munk A.C."/>
            <person name="Lu M."/>
            <person name="Brettin T."/>
            <person name="Detter J.C."/>
            <person name="Han C."/>
            <person name="Tapia R."/>
            <person name="Larimer F."/>
            <person name="Land M."/>
            <person name="Hauser L."/>
            <person name="Markowitz V."/>
            <person name="Cheng J.F."/>
            <person name="Hugenholtz P."/>
            <person name="Woyke T."/>
            <person name="Wu D."/>
            <person name="Aumann P."/>
            <person name="Schneider S."/>
            <person name="Lang E."/>
            <person name="Spring S."/>
            <person name="Klenk H.P."/>
            <person name="Eisen J.A."/>
        </authorList>
    </citation>
    <scope>NUCLEOTIDE SEQUENCE [LARGE SCALE GENOMIC DNA]</scope>
    <source>
        <strain evidence="11">ATCC 51133 / DSM 6946 / 5175</strain>
    </source>
</reference>
<dbReference type="Gene3D" id="1.10.10.10">
    <property type="entry name" value="Winged helix-like DNA-binding domain superfamily/Winged helix DNA-binding domain"/>
    <property type="match status" value="1"/>
</dbReference>
<dbReference type="Gene3D" id="3.40.50.2300">
    <property type="match status" value="1"/>
</dbReference>
<evidence type="ECO:0000313" key="10">
    <source>
        <dbReference type="EMBL" id="ACZ12461.1"/>
    </source>
</evidence>
<dbReference type="SMART" id="SM00448">
    <property type="entry name" value="REC"/>
    <property type="match status" value="1"/>
</dbReference>
<dbReference type="Pfam" id="PF00486">
    <property type="entry name" value="Trans_reg_C"/>
    <property type="match status" value="1"/>
</dbReference>
<dbReference type="GO" id="GO:0032993">
    <property type="term" value="C:protein-DNA complex"/>
    <property type="evidence" value="ECO:0007669"/>
    <property type="project" value="TreeGrafter"/>
</dbReference>
<feature type="DNA-binding region" description="OmpR/PhoB-type" evidence="7">
    <location>
        <begin position="133"/>
        <end position="227"/>
    </location>
</feature>
<evidence type="ECO:0000256" key="1">
    <source>
        <dbReference type="ARBA" id="ARBA00022553"/>
    </source>
</evidence>
<dbReference type="KEGG" id="sdl:Sdel_1443"/>
<dbReference type="SUPFAM" id="SSF46894">
    <property type="entry name" value="C-terminal effector domain of the bipartite response regulators"/>
    <property type="match status" value="1"/>
</dbReference>
<name>D1B2Z1_SULD5</name>
<dbReference type="SUPFAM" id="SSF52172">
    <property type="entry name" value="CheY-like"/>
    <property type="match status" value="1"/>
</dbReference>
<protein>
    <submittedName>
        <fullName evidence="10">Response regulator receiver</fullName>
    </submittedName>
</protein>
<evidence type="ECO:0000313" key="11">
    <source>
        <dbReference type="Proteomes" id="UP000002222"/>
    </source>
</evidence>
<sequence>MLDLSILKKLSNLNVLIVEDDEMTSYALKQSLILHCHHVDVANNGMLGFEMFEKNRHDVVIADINLPEMNGLEMVAAMHSIAPHLPVIIMTSYDNSENIAESIHQRAYSYLRKPIQINDLQTTLLMATKDICIHCVSLHNNYTYDIEHKLLKNVGKTITLTKSERELLHLLVLNINQTIDYLTIENYVWKEKSMSIQSLRMCIKKIRNKTYPEIIENVSGYGYRVISS</sequence>
<evidence type="ECO:0000256" key="5">
    <source>
        <dbReference type="ARBA" id="ARBA00023163"/>
    </source>
</evidence>
<proteinExistence type="predicted"/>
<keyword evidence="11" id="KW-1185">Reference proteome</keyword>
<dbReference type="InterPro" id="IPR001789">
    <property type="entry name" value="Sig_transdc_resp-reg_receiver"/>
</dbReference>
<dbReference type="InterPro" id="IPR039420">
    <property type="entry name" value="WalR-like"/>
</dbReference>
<gene>
    <name evidence="10" type="ordered locus">Sdel_1443</name>
</gene>
<keyword evidence="3" id="KW-0805">Transcription regulation</keyword>
<dbReference type="SMART" id="SM00862">
    <property type="entry name" value="Trans_reg_C"/>
    <property type="match status" value="1"/>
</dbReference>
<evidence type="ECO:0000256" key="6">
    <source>
        <dbReference type="PROSITE-ProRule" id="PRU00169"/>
    </source>
</evidence>
<evidence type="ECO:0000256" key="2">
    <source>
        <dbReference type="ARBA" id="ARBA00023012"/>
    </source>
</evidence>
<keyword evidence="1 6" id="KW-0597">Phosphoprotein</keyword>
<dbReference type="eggNOG" id="COG0745">
    <property type="taxonomic scope" value="Bacteria"/>
</dbReference>
<dbReference type="PANTHER" id="PTHR48111:SF1">
    <property type="entry name" value="TWO-COMPONENT RESPONSE REGULATOR ORR33"/>
    <property type="match status" value="1"/>
</dbReference>
<dbReference type="GO" id="GO:0005829">
    <property type="term" value="C:cytosol"/>
    <property type="evidence" value="ECO:0007669"/>
    <property type="project" value="TreeGrafter"/>
</dbReference>
<dbReference type="GO" id="GO:0006355">
    <property type="term" value="P:regulation of DNA-templated transcription"/>
    <property type="evidence" value="ECO:0007669"/>
    <property type="project" value="InterPro"/>
</dbReference>